<dbReference type="Gene3D" id="3.40.50.720">
    <property type="entry name" value="NAD(P)-binding Rossmann-like Domain"/>
    <property type="match status" value="1"/>
</dbReference>
<feature type="domain" description="NAD-dependent epimerase/dehydratase" evidence="2">
    <location>
        <begin position="3"/>
        <end position="229"/>
    </location>
</feature>
<dbReference type="PANTHER" id="PTHR43000">
    <property type="entry name" value="DTDP-D-GLUCOSE 4,6-DEHYDRATASE-RELATED"/>
    <property type="match status" value="1"/>
</dbReference>
<dbReference type="InterPro" id="IPR001509">
    <property type="entry name" value="Epimerase_deHydtase"/>
</dbReference>
<organism evidence="3 4">
    <name type="scientific">Thermoproteota archaeon</name>
    <dbReference type="NCBI Taxonomy" id="2056631"/>
    <lineage>
        <taxon>Archaea</taxon>
        <taxon>Thermoproteota</taxon>
    </lineage>
</organism>
<comment type="caution">
    <text evidence="3">The sequence shown here is derived from an EMBL/GenBank/DDBJ whole genome shotgun (WGS) entry which is preliminary data.</text>
</comment>
<evidence type="ECO:0000256" key="1">
    <source>
        <dbReference type="ARBA" id="ARBA00007637"/>
    </source>
</evidence>
<dbReference type="Proteomes" id="UP000272051">
    <property type="component" value="Unassembled WGS sequence"/>
</dbReference>
<name>A0A497F1C9_9CREN</name>
<accession>A0A497F1C9</accession>
<dbReference type="AlphaFoldDB" id="A0A497F1C9"/>
<sequence>MKILITGAAGFVGMELVKSLLADGHEVVALDKVEGGLKSIQDPKLKVLIGSVEDYDLVKKAAEGVDVVIHSAWSFAEKAAETFKVDVVGYINVLEACVEQKVKHFLFPDSTVAYGKPVKIPIPEDHPLIPEESRAPVYALTRVVTFKLNEIYYKEKKLPYTIFRFWWGYSDERIPGGTLRKLIDSALKGEVLEAPSEAGGSVLYTGDLVKAFKMAMLNEKAYGQVFNLASFYITWKELLEMVVKLSNSKSTIKLVPEQEWKGPAFMTGRWLLDTSKVSNMLGFKVDEAEAKKKFEQSLLNTIKARKEALGL</sequence>
<protein>
    <recommendedName>
        <fullName evidence="2">NAD-dependent epimerase/dehydratase domain-containing protein</fullName>
    </recommendedName>
</protein>
<evidence type="ECO:0000259" key="2">
    <source>
        <dbReference type="Pfam" id="PF01370"/>
    </source>
</evidence>
<dbReference type="Pfam" id="PF01370">
    <property type="entry name" value="Epimerase"/>
    <property type="match status" value="1"/>
</dbReference>
<gene>
    <name evidence="3" type="ORF">DRJ33_01520</name>
</gene>
<dbReference type="InterPro" id="IPR036291">
    <property type="entry name" value="NAD(P)-bd_dom_sf"/>
</dbReference>
<reference evidence="3 4" key="1">
    <citation type="submission" date="2018-06" db="EMBL/GenBank/DDBJ databases">
        <title>Extensive metabolic versatility and redundancy in microbially diverse, dynamic hydrothermal sediments.</title>
        <authorList>
            <person name="Dombrowski N."/>
            <person name="Teske A."/>
            <person name="Baker B.J."/>
        </authorList>
    </citation>
    <scope>NUCLEOTIDE SEQUENCE [LARGE SCALE GENOMIC DNA]</scope>
    <source>
        <strain evidence="3">B34_G17</strain>
    </source>
</reference>
<dbReference type="EMBL" id="QMQX01000016">
    <property type="protein sequence ID" value="RLE53266.1"/>
    <property type="molecule type" value="Genomic_DNA"/>
</dbReference>
<evidence type="ECO:0000313" key="4">
    <source>
        <dbReference type="Proteomes" id="UP000272051"/>
    </source>
</evidence>
<comment type="similarity">
    <text evidence="1">Belongs to the NAD(P)-dependent epimerase/dehydratase family.</text>
</comment>
<proteinExistence type="inferred from homology"/>
<evidence type="ECO:0000313" key="3">
    <source>
        <dbReference type="EMBL" id="RLE53266.1"/>
    </source>
</evidence>
<dbReference type="SUPFAM" id="SSF51735">
    <property type="entry name" value="NAD(P)-binding Rossmann-fold domains"/>
    <property type="match status" value="1"/>
</dbReference>